<keyword evidence="5" id="KW-0460">Magnesium</keyword>
<comment type="similarity">
    <text evidence="2 6">Belongs to the FPP/GGPP synthase family.</text>
</comment>
<evidence type="ECO:0000256" key="1">
    <source>
        <dbReference type="ARBA" id="ARBA00001946"/>
    </source>
</evidence>
<keyword evidence="8" id="KW-1185">Reference proteome</keyword>
<comment type="cofactor">
    <cofactor evidence="1">
        <name>Mg(2+)</name>
        <dbReference type="ChEBI" id="CHEBI:18420"/>
    </cofactor>
</comment>
<dbReference type="HOGENOM" id="CLU_014015_2_0_5"/>
<evidence type="ECO:0000256" key="4">
    <source>
        <dbReference type="ARBA" id="ARBA00022723"/>
    </source>
</evidence>
<protein>
    <submittedName>
        <fullName evidence="7">Trans-hexaprenyltranstransferase</fullName>
        <ecNumber evidence="7">2.5.1.30</ecNumber>
    </submittedName>
</protein>
<organism evidence="7 8">
    <name type="scientific">Hirschia baltica (strain ATCC 49814 / DSM 5838 / IFAM 1418)</name>
    <dbReference type="NCBI Taxonomy" id="582402"/>
    <lineage>
        <taxon>Bacteria</taxon>
        <taxon>Pseudomonadati</taxon>
        <taxon>Pseudomonadota</taxon>
        <taxon>Alphaproteobacteria</taxon>
        <taxon>Hyphomonadales</taxon>
        <taxon>Hyphomonadaceae</taxon>
        <taxon>Hirschia</taxon>
    </lineage>
</organism>
<dbReference type="Gene3D" id="1.10.600.10">
    <property type="entry name" value="Farnesyl Diphosphate Synthase"/>
    <property type="match status" value="1"/>
</dbReference>
<dbReference type="SUPFAM" id="SSF48576">
    <property type="entry name" value="Terpenoid synthases"/>
    <property type="match status" value="1"/>
</dbReference>
<accession>C6XRD9</accession>
<keyword evidence="3 6" id="KW-0808">Transferase</keyword>
<reference evidence="8" key="1">
    <citation type="journal article" date="2011" name="J. Bacteriol.">
        <title>Genome sequences of eight morphologically diverse alphaproteobacteria.</title>
        <authorList>
            <consortium name="US DOE Joint Genome Institute"/>
            <person name="Brown P.J."/>
            <person name="Kysela D.T."/>
            <person name="Buechlein A."/>
            <person name="Hemmerich C."/>
            <person name="Brun Y.V."/>
        </authorList>
    </citation>
    <scope>NUCLEOTIDE SEQUENCE [LARGE SCALE GENOMIC DNA]</scope>
    <source>
        <strain evidence="8">ATCC 49814 / DSM 5838 / IFAM 1418</strain>
    </source>
</reference>
<dbReference type="PANTHER" id="PTHR12001:SF69">
    <property type="entry name" value="ALL TRANS-POLYPRENYL-DIPHOSPHATE SYNTHASE PDSS1"/>
    <property type="match status" value="1"/>
</dbReference>
<evidence type="ECO:0000256" key="5">
    <source>
        <dbReference type="ARBA" id="ARBA00022842"/>
    </source>
</evidence>
<dbReference type="eggNOG" id="COG0142">
    <property type="taxonomic scope" value="Bacteria"/>
</dbReference>
<dbReference type="Pfam" id="PF00348">
    <property type="entry name" value="polyprenyl_synt"/>
    <property type="match status" value="1"/>
</dbReference>
<dbReference type="PANTHER" id="PTHR12001">
    <property type="entry name" value="GERANYLGERANYL PYROPHOSPHATE SYNTHASE"/>
    <property type="match status" value="1"/>
</dbReference>
<gene>
    <name evidence="7" type="ordered locus">Hbal_1077</name>
</gene>
<dbReference type="CDD" id="cd00685">
    <property type="entry name" value="Trans_IPPS_HT"/>
    <property type="match status" value="1"/>
</dbReference>
<name>C6XRD9_HIRBI</name>
<keyword evidence="4" id="KW-0479">Metal-binding</keyword>
<evidence type="ECO:0000256" key="3">
    <source>
        <dbReference type="ARBA" id="ARBA00022679"/>
    </source>
</evidence>
<dbReference type="GO" id="GO:0000010">
    <property type="term" value="F:heptaprenyl diphosphate synthase activity"/>
    <property type="evidence" value="ECO:0007669"/>
    <property type="project" value="UniProtKB-EC"/>
</dbReference>
<dbReference type="PROSITE" id="PS00723">
    <property type="entry name" value="POLYPRENYL_SYNTHASE_1"/>
    <property type="match status" value="1"/>
</dbReference>
<dbReference type="InterPro" id="IPR000092">
    <property type="entry name" value="Polyprenyl_synt"/>
</dbReference>
<dbReference type="AlphaFoldDB" id="C6XRD9"/>
<dbReference type="KEGG" id="hba:Hbal_1077"/>
<dbReference type="InterPro" id="IPR008949">
    <property type="entry name" value="Isoprenoid_synthase_dom_sf"/>
</dbReference>
<evidence type="ECO:0000256" key="2">
    <source>
        <dbReference type="ARBA" id="ARBA00006706"/>
    </source>
</evidence>
<dbReference type="GO" id="GO:0046872">
    <property type="term" value="F:metal ion binding"/>
    <property type="evidence" value="ECO:0007669"/>
    <property type="project" value="UniProtKB-KW"/>
</dbReference>
<evidence type="ECO:0000313" key="8">
    <source>
        <dbReference type="Proteomes" id="UP000002745"/>
    </source>
</evidence>
<sequence length="340" mass="36173">MTLIAELAEGSPLKKPPMDTLTELVAEDLSSVEALLSERAISSVATIPDMSAYLIGAGGKRLRPLITLAAAYAAGGKGSAPLHSLAAAVEYIHTATLLHDDVVDESDLRRGKKAAKMLWGNSASILVGDFLFARAFTLMVETRSLRILDILSNASCVIAEGEVKQLAAIGKADLPIEDYMDIVEAKTAALFEAAARAGALTVVAEGKESDGLAEYGRRLGRAFQLVDDALDYDGSTSVIGKSVGDDFREGKLTLPVLLAREHGDADARAFWDRAMDVSKQTEADLDIAIDYIRKADTVKATLDAARDEVAKAKAALEVLPSSEYVDALADIADFVVDRAY</sequence>
<dbReference type="SFLD" id="SFLDS00005">
    <property type="entry name" value="Isoprenoid_Synthase_Type_I"/>
    <property type="match status" value="1"/>
</dbReference>
<dbReference type="Proteomes" id="UP000002745">
    <property type="component" value="Chromosome"/>
</dbReference>
<dbReference type="STRING" id="582402.Hbal_1077"/>
<evidence type="ECO:0000256" key="6">
    <source>
        <dbReference type="RuleBase" id="RU004466"/>
    </source>
</evidence>
<evidence type="ECO:0000313" key="7">
    <source>
        <dbReference type="EMBL" id="ACT58771.1"/>
    </source>
</evidence>
<dbReference type="EMBL" id="CP001678">
    <property type="protein sequence ID" value="ACT58771.1"/>
    <property type="molecule type" value="Genomic_DNA"/>
</dbReference>
<dbReference type="EC" id="2.5.1.30" evidence="7"/>
<dbReference type="InterPro" id="IPR033749">
    <property type="entry name" value="Polyprenyl_synt_CS"/>
</dbReference>
<dbReference type="GO" id="GO:0008299">
    <property type="term" value="P:isoprenoid biosynthetic process"/>
    <property type="evidence" value="ECO:0007669"/>
    <property type="project" value="InterPro"/>
</dbReference>
<proteinExistence type="inferred from homology"/>